<feature type="compositionally biased region" description="Polar residues" evidence="1">
    <location>
        <begin position="194"/>
        <end position="207"/>
    </location>
</feature>
<proteinExistence type="predicted"/>
<reference evidence="3" key="1">
    <citation type="submission" date="2020-04" db="EMBL/GenBank/DDBJ databases">
        <authorList>
            <person name="Zhang T."/>
        </authorList>
    </citation>
    <scope>NUCLEOTIDE SEQUENCE</scope>
    <source>
        <strain evidence="3">HKST-UBA02</strain>
    </source>
</reference>
<organism evidence="3 4">
    <name type="scientific">Eiseniibacteriota bacterium</name>
    <dbReference type="NCBI Taxonomy" id="2212470"/>
    <lineage>
        <taxon>Bacteria</taxon>
        <taxon>Candidatus Eiseniibacteriota</taxon>
    </lineage>
</organism>
<dbReference type="Proteomes" id="UP000739538">
    <property type="component" value="Unassembled WGS sequence"/>
</dbReference>
<evidence type="ECO:0000256" key="1">
    <source>
        <dbReference type="SAM" id="MobiDB-lite"/>
    </source>
</evidence>
<dbReference type="AlphaFoldDB" id="A0A956NL16"/>
<accession>A0A956NL16</accession>
<evidence type="ECO:0000313" key="3">
    <source>
        <dbReference type="EMBL" id="MCA9759120.1"/>
    </source>
</evidence>
<keyword evidence="2" id="KW-0732">Signal</keyword>
<sequence length="226" mass="23818">MRETAHEPARHGNVTCVSALLYSTAVVTALSIGSMTATAAPTQSVQKLPSVTTEVPDAADPILTEEKWNQLESVERHALGLGAPLDFGDSRSPEPSIGSTTSVLGPFGLPIQWLFTGMSWEEAQALETTASQLGSPEEAQQLFRNAKSPEVATIGSLSGDLTPAELAKAQLAARPTRETATLDEDSAPADASTHVEQSLRHSSQQPGASGLTDYELDKAQRTGAIR</sequence>
<reference evidence="3" key="2">
    <citation type="journal article" date="2021" name="Microbiome">
        <title>Successional dynamics and alternative stable states in a saline activated sludge microbial community over 9 years.</title>
        <authorList>
            <person name="Wang Y."/>
            <person name="Ye J."/>
            <person name="Ju F."/>
            <person name="Liu L."/>
            <person name="Boyd J.A."/>
            <person name="Deng Y."/>
            <person name="Parks D.H."/>
            <person name="Jiang X."/>
            <person name="Yin X."/>
            <person name="Woodcroft B.J."/>
            <person name="Tyson G.W."/>
            <person name="Hugenholtz P."/>
            <person name="Polz M.F."/>
            <person name="Zhang T."/>
        </authorList>
    </citation>
    <scope>NUCLEOTIDE SEQUENCE</scope>
    <source>
        <strain evidence="3">HKST-UBA02</strain>
    </source>
</reference>
<evidence type="ECO:0000256" key="2">
    <source>
        <dbReference type="SAM" id="SignalP"/>
    </source>
</evidence>
<feature type="chain" id="PRO_5037338656" evidence="2">
    <location>
        <begin position="40"/>
        <end position="226"/>
    </location>
</feature>
<dbReference type="EMBL" id="JAGQHS010000268">
    <property type="protein sequence ID" value="MCA9759120.1"/>
    <property type="molecule type" value="Genomic_DNA"/>
</dbReference>
<feature type="signal peptide" evidence="2">
    <location>
        <begin position="1"/>
        <end position="39"/>
    </location>
</feature>
<name>A0A956NL16_UNCEI</name>
<protein>
    <submittedName>
        <fullName evidence="3">Uncharacterized protein</fullName>
    </submittedName>
</protein>
<feature type="region of interest" description="Disordered" evidence="1">
    <location>
        <begin position="173"/>
        <end position="226"/>
    </location>
</feature>
<gene>
    <name evidence="3" type="ORF">KDA27_25225</name>
</gene>
<evidence type="ECO:0000313" key="4">
    <source>
        <dbReference type="Proteomes" id="UP000739538"/>
    </source>
</evidence>
<comment type="caution">
    <text evidence="3">The sequence shown here is derived from an EMBL/GenBank/DDBJ whole genome shotgun (WGS) entry which is preliminary data.</text>
</comment>